<evidence type="ECO:0000256" key="2">
    <source>
        <dbReference type="ARBA" id="ARBA00023242"/>
    </source>
</evidence>
<feature type="domain" description="Fcf2 pre-rRNA processing C-terminal" evidence="4">
    <location>
        <begin position="105"/>
        <end position="197"/>
    </location>
</feature>
<organism evidence="5 6">
    <name type="scientific">Lachancea fermentati</name>
    <name type="common">Zygosaccharomyces fermentati</name>
    <dbReference type="NCBI Taxonomy" id="4955"/>
    <lineage>
        <taxon>Eukaryota</taxon>
        <taxon>Fungi</taxon>
        <taxon>Dikarya</taxon>
        <taxon>Ascomycota</taxon>
        <taxon>Saccharomycotina</taxon>
        <taxon>Saccharomycetes</taxon>
        <taxon>Saccharomycetales</taxon>
        <taxon>Saccharomycetaceae</taxon>
        <taxon>Lachancea</taxon>
    </lineage>
</organism>
<dbReference type="OrthoDB" id="427886at2759"/>
<evidence type="ECO:0000259" key="4">
    <source>
        <dbReference type="Pfam" id="PF08698"/>
    </source>
</evidence>
<dbReference type="Pfam" id="PF08698">
    <property type="entry name" value="Fcf2"/>
    <property type="match status" value="1"/>
</dbReference>
<dbReference type="PANTHER" id="PTHR21686">
    <property type="entry name" value="DEOXYNUCLEOTIDYLTRANSFERASE TERMINAL-INTERACTING PROTEIN 2"/>
    <property type="match status" value="1"/>
</dbReference>
<evidence type="ECO:0000256" key="3">
    <source>
        <dbReference type="SAM" id="MobiDB-lite"/>
    </source>
</evidence>
<evidence type="ECO:0000256" key="1">
    <source>
        <dbReference type="ARBA" id="ARBA00004604"/>
    </source>
</evidence>
<feature type="region of interest" description="Disordered" evidence="3">
    <location>
        <begin position="201"/>
        <end position="223"/>
    </location>
</feature>
<proteinExistence type="predicted"/>
<accession>A0A1G4M7X9</accession>
<evidence type="ECO:0000313" key="6">
    <source>
        <dbReference type="Proteomes" id="UP000190831"/>
    </source>
</evidence>
<dbReference type="GO" id="GO:0006396">
    <property type="term" value="P:RNA processing"/>
    <property type="evidence" value="ECO:0007669"/>
    <property type="project" value="TreeGrafter"/>
</dbReference>
<comment type="subcellular location">
    <subcellularLocation>
        <location evidence="1">Nucleus</location>
        <location evidence="1">Nucleolus</location>
    </subcellularLocation>
</comment>
<dbReference type="AlphaFoldDB" id="A0A1G4M7X9"/>
<dbReference type="Proteomes" id="UP000190831">
    <property type="component" value="Chromosome B"/>
</dbReference>
<sequence length="223" mass="26253">MESQSIEELFEALKKTKTSPDSSSIDQSGEKKQDFDKDVLEFDEDSTIAKQQETFKEIEDKLRALPRMQTKFDALSNSTEAKEAPKVEDAVEILQMRKKDKTVKKPSVTEQWFTLPKPELTRELKRDLLLLKHRAALDPKRHYKKEKWTAPERFAVGTIVEDKTEFFSSRLTNKQRKETIMGTLMADDDTNKYFKRKYTEVQEKKTSGRKGHYRKVTEKRRRI</sequence>
<name>A0A1G4M7X9_LACFM</name>
<evidence type="ECO:0000313" key="5">
    <source>
        <dbReference type="EMBL" id="SCV99957.1"/>
    </source>
</evidence>
<dbReference type="GO" id="GO:0005730">
    <property type="term" value="C:nucleolus"/>
    <property type="evidence" value="ECO:0007669"/>
    <property type="project" value="UniProtKB-SubCell"/>
</dbReference>
<feature type="region of interest" description="Disordered" evidence="3">
    <location>
        <begin position="1"/>
        <end position="36"/>
    </location>
</feature>
<dbReference type="OMA" id="DDTNKYF"/>
<feature type="compositionally biased region" description="Basic residues" evidence="3">
    <location>
        <begin position="207"/>
        <end position="223"/>
    </location>
</feature>
<protein>
    <submittedName>
        <fullName evidence="5">LAFE_0B06260g1_1</fullName>
    </submittedName>
</protein>
<dbReference type="GO" id="GO:0003723">
    <property type="term" value="F:RNA binding"/>
    <property type="evidence" value="ECO:0007669"/>
    <property type="project" value="TreeGrafter"/>
</dbReference>
<dbReference type="STRING" id="4955.A0A1G4M7X9"/>
<gene>
    <name evidence="5" type="ORF">LAFE_0B06260G</name>
</gene>
<dbReference type="InterPro" id="IPR014810">
    <property type="entry name" value="Fcf2_C"/>
</dbReference>
<dbReference type="EMBL" id="LT598489">
    <property type="protein sequence ID" value="SCV99957.1"/>
    <property type="molecule type" value="Genomic_DNA"/>
</dbReference>
<keyword evidence="6" id="KW-1185">Reference proteome</keyword>
<dbReference type="PANTHER" id="PTHR21686:SF12">
    <property type="entry name" value="DEOXYNUCLEOTIDYLTRANSFERASE TERMINAL-INTERACTING PROTEIN 2"/>
    <property type="match status" value="1"/>
</dbReference>
<reference evidence="6" key="1">
    <citation type="submission" date="2016-03" db="EMBL/GenBank/DDBJ databases">
        <authorList>
            <person name="Devillers H."/>
        </authorList>
    </citation>
    <scope>NUCLEOTIDE SEQUENCE [LARGE SCALE GENOMIC DNA]</scope>
</reference>
<dbReference type="InterPro" id="IPR039883">
    <property type="entry name" value="Fcf2/DNTTIP2"/>
</dbReference>
<keyword evidence="2" id="KW-0539">Nucleus</keyword>